<evidence type="ECO:0000256" key="1">
    <source>
        <dbReference type="SAM" id="MobiDB-lite"/>
    </source>
</evidence>
<gene>
    <name evidence="2" type="ORF">L0P92_02410</name>
</gene>
<comment type="caution">
    <text evidence="2">The sequence shown here is derived from an EMBL/GenBank/DDBJ whole genome shotgun (WGS) entry which is preliminary data.</text>
</comment>
<keyword evidence="3" id="KW-1185">Reference proteome</keyword>
<proteinExistence type="predicted"/>
<organism evidence="2 3">
    <name type="scientific">Streptomyces muensis</name>
    <dbReference type="NCBI Taxonomy" id="1077944"/>
    <lineage>
        <taxon>Bacteria</taxon>
        <taxon>Bacillati</taxon>
        <taxon>Actinomycetota</taxon>
        <taxon>Actinomycetes</taxon>
        <taxon>Kitasatosporales</taxon>
        <taxon>Streptomycetaceae</taxon>
        <taxon>Streptomyces</taxon>
    </lineage>
</organism>
<evidence type="ECO:0000313" key="3">
    <source>
        <dbReference type="Proteomes" id="UP001139384"/>
    </source>
</evidence>
<dbReference type="Proteomes" id="UP001139384">
    <property type="component" value="Unassembled WGS sequence"/>
</dbReference>
<feature type="region of interest" description="Disordered" evidence="1">
    <location>
        <begin position="61"/>
        <end position="108"/>
    </location>
</feature>
<sequence>MSRHLTASSITDPDLDDLLAELGRLRAALALHVPVETEGRTVCSACRSEWRCPTVLAAAPPPVIAPQSPRALDGDPEARPGVIAGQSPSPASAASAEVIAGQSLPEAR</sequence>
<feature type="compositionally biased region" description="Low complexity" evidence="1">
    <location>
        <begin position="87"/>
        <end position="96"/>
    </location>
</feature>
<protein>
    <submittedName>
        <fullName evidence="2">Uncharacterized protein</fullName>
    </submittedName>
</protein>
<reference evidence="2" key="1">
    <citation type="submission" date="2022-01" db="EMBL/GenBank/DDBJ databases">
        <title>Draft Genome Sequences of Seven Type Strains of the Genus Streptomyces.</title>
        <authorList>
            <person name="Aziz S."/>
            <person name="Coretto E."/>
            <person name="Chronakova A."/>
            <person name="Sproer C."/>
            <person name="Huber K."/>
            <person name="Nouioui I."/>
            <person name="Gross H."/>
        </authorList>
    </citation>
    <scope>NUCLEOTIDE SEQUENCE</scope>
    <source>
        <strain evidence="2">DSM 103493</strain>
    </source>
</reference>
<evidence type="ECO:0000313" key="2">
    <source>
        <dbReference type="EMBL" id="MCF1592423.1"/>
    </source>
</evidence>
<dbReference type="AlphaFoldDB" id="A0A9X1TQB7"/>
<accession>A0A9X1TQB7</accession>
<name>A0A9X1TQB7_STRM4</name>
<dbReference type="RefSeq" id="WP_234760734.1">
    <property type="nucleotide sequence ID" value="NZ_JAKEIP010000005.1"/>
</dbReference>
<dbReference type="EMBL" id="JAKEIP010000005">
    <property type="protein sequence ID" value="MCF1592423.1"/>
    <property type="molecule type" value="Genomic_DNA"/>
</dbReference>